<evidence type="ECO:0000313" key="5">
    <source>
        <dbReference type="EMBL" id="KAK2565181.1"/>
    </source>
</evidence>
<organism evidence="5 6">
    <name type="scientific">Acropora cervicornis</name>
    <name type="common">Staghorn coral</name>
    <dbReference type="NCBI Taxonomy" id="6130"/>
    <lineage>
        <taxon>Eukaryota</taxon>
        <taxon>Metazoa</taxon>
        <taxon>Cnidaria</taxon>
        <taxon>Anthozoa</taxon>
        <taxon>Hexacorallia</taxon>
        <taxon>Scleractinia</taxon>
        <taxon>Astrocoeniina</taxon>
        <taxon>Acroporidae</taxon>
        <taxon>Acropora</taxon>
    </lineage>
</organism>
<evidence type="ECO:0000259" key="4">
    <source>
        <dbReference type="PROSITE" id="PS51670"/>
    </source>
</evidence>
<dbReference type="GO" id="GO:0090729">
    <property type="term" value="F:toxin activity"/>
    <property type="evidence" value="ECO:0007669"/>
    <property type="project" value="UniProtKB-KW"/>
</dbReference>
<keyword evidence="3" id="KW-0732">Signal</keyword>
<proteinExistence type="predicted"/>
<dbReference type="Proteomes" id="UP001249851">
    <property type="component" value="Unassembled WGS sequence"/>
</dbReference>
<dbReference type="Pfam" id="PF01549">
    <property type="entry name" value="ShK"/>
    <property type="match status" value="1"/>
</dbReference>
<evidence type="ECO:0000256" key="1">
    <source>
        <dbReference type="ARBA" id="ARBA00022656"/>
    </source>
</evidence>
<reference evidence="5" key="2">
    <citation type="journal article" date="2023" name="Science">
        <title>Genomic signatures of disease resistance in endangered staghorn corals.</title>
        <authorList>
            <person name="Vollmer S.V."/>
            <person name="Selwyn J.D."/>
            <person name="Despard B.A."/>
            <person name="Roesel C.L."/>
        </authorList>
    </citation>
    <scope>NUCLEOTIDE SEQUENCE</scope>
    <source>
        <strain evidence="5">K2</strain>
    </source>
</reference>
<keyword evidence="6" id="KW-1185">Reference proteome</keyword>
<sequence length="91" mass="10222">MEKVFIVFLGVLFSFILLDNECNKDAASDCKEREKNGECDSSNPKIEYYMRKNCVATCKYCDNAAKGTTLLVLSDHVAQHLHAEVILSFAL</sequence>
<feature type="signal peptide" evidence="3">
    <location>
        <begin position="1"/>
        <end position="18"/>
    </location>
</feature>
<gene>
    <name evidence="5" type="ORF">P5673_011110</name>
</gene>
<protein>
    <recommendedName>
        <fullName evidence="4">ShKT domain-containing protein</fullName>
    </recommendedName>
</protein>
<reference evidence="5" key="1">
    <citation type="journal article" date="2023" name="G3 (Bethesda)">
        <title>Whole genome assembly and annotation of the endangered Caribbean coral Acropora cervicornis.</title>
        <authorList>
            <person name="Selwyn J.D."/>
            <person name="Vollmer S.V."/>
        </authorList>
    </citation>
    <scope>NUCLEOTIDE SEQUENCE</scope>
    <source>
        <strain evidence="5">K2</strain>
    </source>
</reference>
<comment type="caution">
    <text evidence="2">Lacks conserved residue(s) required for the propagation of feature annotation.</text>
</comment>
<feature type="domain" description="ShKT" evidence="4">
    <location>
        <begin position="22"/>
        <end position="61"/>
    </location>
</feature>
<accession>A0AAD9QPT6</accession>
<feature type="chain" id="PRO_5042193307" description="ShKT domain-containing protein" evidence="3">
    <location>
        <begin position="19"/>
        <end position="91"/>
    </location>
</feature>
<name>A0AAD9QPT6_ACRCE</name>
<comment type="caution">
    <text evidence="5">The sequence shown here is derived from an EMBL/GenBank/DDBJ whole genome shotgun (WGS) entry which is preliminary data.</text>
</comment>
<dbReference type="AlphaFoldDB" id="A0AAD9QPT6"/>
<dbReference type="PROSITE" id="PS51670">
    <property type="entry name" value="SHKT"/>
    <property type="match status" value="1"/>
</dbReference>
<dbReference type="EMBL" id="JARQWQ010000020">
    <property type="protein sequence ID" value="KAK2565181.1"/>
    <property type="molecule type" value="Genomic_DNA"/>
</dbReference>
<evidence type="ECO:0000256" key="2">
    <source>
        <dbReference type="PROSITE-ProRule" id="PRU01005"/>
    </source>
</evidence>
<evidence type="ECO:0000256" key="3">
    <source>
        <dbReference type="SAM" id="SignalP"/>
    </source>
</evidence>
<keyword evidence="1" id="KW-0800">Toxin</keyword>
<dbReference type="InterPro" id="IPR003582">
    <property type="entry name" value="ShKT_dom"/>
</dbReference>
<evidence type="ECO:0000313" key="6">
    <source>
        <dbReference type="Proteomes" id="UP001249851"/>
    </source>
</evidence>